<feature type="compositionally biased region" description="Low complexity" evidence="1">
    <location>
        <begin position="126"/>
        <end position="135"/>
    </location>
</feature>
<evidence type="ECO:0000256" key="1">
    <source>
        <dbReference type="SAM" id="MobiDB-lite"/>
    </source>
</evidence>
<gene>
    <name evidence="2" type="ORF">GII30_10365</name>
</gene>
<feature type="region of interest" description="Disordered" evidence="1">
    <location>
        <begin position="108"/>
        <end position="135"/>
    </location>
</feature>
<reference evidence="2" key="1">
    <citation type="journal article" date="2021" name="Nat. Microbiol.">
        <title>Cocultivation of an ultrasmall environmental parasitic bacterium with lytic ability against bacteria associated with wastewater foams.</title>
        <authorList>
            <person name="Batinovic S."/>
            <person name="Rose J.J.A."/>
            <person name="Ratcliffe J."/>
            <person name="Seviour R.J."/>
            <person name="Petrovski S."/>
        </authorList>
    </citation>
    <scope>NUCLEOTIDE SEQUENCE</scope>
    <source>
        <strain evidence="2">CON44</strain>
    </source>
</reference>
<name>A0A857KJK0_9ACTN</name>
<sequence length="262" mass="26498">MGSLIASTSHRRPAPGAPWRTRVPIAIGALCALLVPGCSVDGEAQSAPARPSLTPRLVAATAFPHGASTVPGPGVMSVIADVAGPAGTVEPERCRAPEVVSEGAAANVGPDSVAAPDTSPGILPDTGSVGSSGTPAAGTTGTLTVLITYAPAGLDTFDMFFAKCGRFTTSTAGASSRVVLQKLPARTVGGAIGTRSYARTVTTGGQRGSLSYAITTLVAQHDGVRVYAEHRRQGTGANPQQISADLDTLFRRAVEKAWPSRG</sequence>
<dbReference type="EMBL" id="CP045810">
    <property type="protein sequence ID" value="QHN39514.1"/>
    <property type="molecule type" value="Genomic_DNA"/>
</dbReference>
<proteinExistence type="predicted"/>
<accession>A0A857KJK0</accession>
<protein>
    <submittedName>
        <fullName evidence="2">Uncharacterized protein</fullName>
    </submittedName>
</protein>
<dbReference type="RefSeq" id="WP_040516013.1">
    <property type="nucleotide sequence ID" value="NZ_CP045804.1"/>
</dbReference>
<organism evidence="2">
    <name type="scientific">Gordonia amarae</name>
    <dbReference type="NCBI Taxonomy" id="36821"/>
    <lineage>
        <taxon>Bacteria</taxon>
        <taxon>Bacillati</taxon>
        <taxon>Actinomycetota</taxon>
        <taxon>Actinomycetes</taxon>
        <taxon>Mycobacteriales</taxon>
        <taxon>Gordoniaceae</taxon>
        <taxon>Gordonia</taxon>
    </lineage>
</organism>
<dbReference type="AlphaFoldDB" id="A0A857KJK0"/>
<evidence type="ECO:0000313" key="2">
    <source>
        <dbReference type="EMBL" id="QHN39514.1"/>
    </source>
</evidence>